<feature type="compositionally biased region" description="Basic and acidic residues" evidence="1">
    <location>
        <begin position="202"/>
        <end position="222"/>
    </location>
</feature>
<dbReference type="InterPro" id="IPR039207">
    <property type="entry name" value="MMTAG2-like"/>
</dbReference>
<proteinExistence type="predicted"/>
<dbReference type="PANTHER" id="PTHR14580:SF0">
    <property type="entry name" value="MULTIPLE MYELOMA TUMOR-ASSOCIATED PROTEIN 2"/>
    <property type="match status" value="1"/>
</dbReference>
<feature type="domain" description="Multiple myeloma tumor-associated protein 2-like N-terminal" evidence="2">
    <location>
        <begin position="9"/>
        <end position="84"/>
    </location>
</feature>
<evidence type="ECO:0000259" key="2">
    <source>
        <dbReference type="Pfam" id="PF10159"/>
    </source>
</evidence>
<dbReference type="Proteomes" id="UP001059041">
    <property type="component" value="Linkage Group LG5"/>
</dbReference>
<dbReference type="EMBL" id="JAFHDT010000005">
    <property type="protein sequence ID" value="KAI7810246.1"/>
    <property type="molecule type" value="Genomic_DNA"/>
</dbReference>
<dbReference type="InterPro" id="IPR019315">
    <property type="entry name" value="MMTA2_N"/>
</dbReference>
<organism evidence="3 4">
    <name type="scientific">Triplophysa rosa</name>
    <name type="common">Cave loach</name>
    <dbReference type="NCBI Taxonomy" id="992332"/>
    <lineage>
        <taxon>Eukaryota</taxon>
        <taxon>Metazoa</taxon>
        <taxon>Chordata</taxon>
        <taxon>Craniata</taxon>
        <taxon>Vertebrata</taxon>
        <taxon>Euteleostomi</taxon>
        <taxon>Actinopterygii</taxon>
        <taxon>Neopterygii</taxon>
        <taxon>Teleostei</taxon>
        <taxon>Ostariophysi</taxon>
        <taxon>Cypriniformes</taxon>
        <taxon>Nemacheilidae</taxon>
        <taxon>Triplophysa</taxon>
    </lineage>
</organism>
<gene>
    <name evidence="3" type="ORF">IRJ41_023870</name>
</gene>
<comment type="caution">
    <text evidence="3">The sequence shown here is derived from an EMBL/GenBank/DDBJ whole genome shotgun (WGS) entry which is preliminary data.</text>
</comment>
<feature type="compositionally biased region" description="Basic residues" evidence="1">
    <location>
        <begin position="180"/>
        <end position="201"/>
    </location>
</feature>
<sequence>MFGSSRSGGVRGGQDQFSWDDVKVDKHRENYLGNSLMAPVGRWQKGKDLSWYSRDKKGGTPLSKEQEMAAVREAEHEAMMAALGHKTLKRQPTGLTKEDLADVCRREGEGEERDVDRVSGLGSSSIGQKGMLLSKQEKEAQKLGLPVFTHHKAAGQQESTSKMSDETRRDVDKRSESSKKIKKEKKSKKEKKKKEKKKHHRRDSDSEIDSKRRRKDPRDHRGPNPSRSSQSGAGVRDSHSGGGPKAARRTPTPTRQHRRHRHDTDSSSDGHCAGQGSPAQRHRRRHDTDSDD</sequence>
<protein>
    <submittedName>
        <fullName evidence="3">Multiple myeloma tumor-associated protein 2</fullName>
    </submittedName>
</protein>
<dbReference type="Pfam" id="PF10159">
    <property type="entry name" value="MMtag"/>
    <property type="match status" value="1"/>
</dbReference>
<dbReference type="PANTHER" id="PTHR14580">
    <property type="entry name" value="MULTIPLE MYELOMA TUMOR-ASSOCIATED PROTEIN 2 FAMILY MEMBER"/>
    <property type="match status" value="1"/>
</dbReference>
<feature type="compositionally biased region" description="Basic and acidic residues" evidence="1">
    <location>
        <begin position="99"/>
        <end position="108"/>
    </location>
</feature>
<accession>A0A9W7WXQ0</accession>
<evidence type="ECO:0000313" key="4">
    <source>
        <dbReference type="Proteomes" id="UP001059041"/>
    </source>
</evidence>
<evidence type="ECO:0000256" key="1">
    <source>
        <dbReference type="SAM" id="MobiDB-lite"/>
    </source>
</evidence>
<name>A0A9W7WXQ0_TRIRA</name>
<dbReference type="OrthoDB" id="5390672at2759"/>
<dbReference type="AlphaFoldDB" id="A0A9W7WXQ0"/>
<feature type="region of interest" description="Disordered" evidence="1">
    <location>
        <begin position="99"/>
        <end position="292"/>
    </location>
</feature>
<evidence type="ECO:0000313" key="3">
    <source>
        <dbReference type="EMBL" id="KAI7810246.1"/>
    </source>
</evidence>
<reference evidence="3" key="1">
    <citation type="submission" date="2021-02" db="EMBL/GenBank/DDBJ databases">
        <title>Comparative genomics reveals that relaxation of natural selection precedes convergent phenotypic evolution of cavefish.</title>
        <authorList>
            <person name="Peng Z."/>
        </authorList>
    </citation>
    <scope>NUCLEOTIDE SEQUENCE</scope>
    <source>
        <tissue evidence="3">Muscle</tissue>
    </source>
</reference>
<feature type="compositionally biased region" description="Basic and acidic residues" evidence="1">
    <location>
        <begin position="163"/>
        <end position="179"/>
    </location>
</feature>
<keyword evidence="4" id="KW-1185">Reference proteome</keyword>